<proteinExistence type="predicted"/>
<dbReference type="RefSeq" id="WP_160598261.1">
    <property type="nucleotide sequence ID" value="NZ_WTYS01000001.1"/>
</dbReference>
<keyword evidence="2" id="KW-1185">Reference proteome</keyword>
<name>A0A6I4SQK8_9SPHN</name>
<evidence type="ECO:0000313" key="1">
    <source>
        <dbReference type="EMBL" id="MXO57137.1"/>
    </source>
</evidence>
<dbReference type="AlphaFoldDB" id="A0A6I4SQK8"/>
<sequence length="172" mass="18020">MAKRSSLIIVDAKMYKHFAIVTVALTGGMALLADGEKREAVAQGVETIATYEPEKTKTDELIINNDRINSGSGDLGGFYESGGGGGIGGENIHSGFNPDDLSLADTGFRVDNYMLAQLGLTQAQFDALSPAEREAAMVKMNNGVTAAQRQKQIEVAGAASLARSGGTESADY</sequence>
<reference evidence="1 2" key="1">
    <citation type="submission" date="2019-12" db="EMBL/GenBank/DDBJ databases">
        <title>Genomic-based taxomic classification of the family Erythrobacteraceae.</title>
        <authorList>
            <person name="Xu L."/>
        </authorList>
    </citation>
    <scope>NUCLEOTIDE SEQUENCE [LARGE SCALE GENOMIC DNA]</scope>
    <source>
        <strain evidence="1 2">JCM 17802</strain>
    </source>
</reference>
<gene>
    <name evidence="1" type="ORF">GRI36_09595</name>
</gene>
<dbReference type="Proteomes" id="UP000468943">
    <property type="component" value="Unassembled WGS sequence"/>
</dbReference>
<dbReference type="EMBL" id="WTYS01000001">
    <property type="protein sequence ID" value="MXO57137.1"/>
    <property type="molecule type" value="Genomic_DNA"/>
</dbReference>
<accession>A0A6I4SQK8</accession>
<dbReference type="OrthoDB" id="7428184at2"/>
<protein>
    <submittedName>
        <fullName evidence="1">Uncharacterized protein</fullName>
    </submittedName>
</protein>
<organism evidence="1 2">
    <name type="scientific">Pontixanthobacter gangjinensis</name>
    <dbReference type="NCBI Taxonomy" id="1028742"/>
    <lineage>
        <taxon>Bacteria</taxon>
        <taxon>Pseudomonadati</taxon>
        <taxon>Pseudomonadota</taxon>
        <taxon>Alphaproteobacteria</taxon>
        <taxon>Sphingomonadales</taxon>
        <taxon>Erythrobacteraceae</taxon>
        <taxon>Pontixanthobacter</taxon>
    </lineage>
</organism>
<evidence type="ECO:0000313" key="2">
    <source>
        <dbReference type="Proteomes" id="UP000468943"/>
    </source>
</evidence>
<comment type="caution">
    <text evidence="1">The sequence shown here is derived from an EMBL/GenBank/DDBJ whole genome shotgun (WGS) entry which is preliminary data.</text>
</comment>